<proteinExistence type="predicted"/>
<organism evidence="2 3">
    <name type="scientific">Psychrobacillus soli</name>
    <dbReference type="NCBI Taxonomy" id="1543965"/>
    <lineage>
        <taxon>Bacteria</taxon>
        <taxon>Bacillati</taxon>
        <taxon>Bacillota</taxon>
        <taxon>Bacilli</taxon>
        <taxon>Bacillales</taxon>
        <taxon>Bacillaceae</taxon>
        <taxon>Psychrobacillus</taxon>
    </lineage>
</organism>
<dbReference type="Proteomes" id="UP000318937">
    <property type="component" value="Unassembled WGS sequence"/>
</dbReference>
<sequence length="362" mass="42609">MIFSLYFNQNTFKCEGFPLYFQQLLLLIIHQFQGERSSTAPYYLLKGKKSGQTIQDVTYFNLHPYFCLYPKLAKETYDDEIVKLLTQNFIVMNESTISITEKGLHQIVSSRRPYYNGYKLRGKEFVFWGRMELIVQTLSQFQENEKKFVPVQKSNEIHQFVKEFLHQRDFQSSSFGTNFKHQLSDLLENPHLLEIHRNLFVYRLSGYKNSGLTWEQLATRYHMTVLDVKLLFIECLHILLNEITEEKYPDFHALTKNIYVQNPLTDSALKSSKLFEKGYSIEAIARIRFLKENTIEDHVIEIVSVDPNFPIQSFISDEQVQKVLQIAQERQTKKLKIIREGVPDLSYFQIRLALTKGEEVNG</sequence>
<evidence type="ECO:0000259" key="1">
    <source>
        <dbReference type="Pfam" id="PF14493"/>
    </source>
</evidence>
<keyword evidence="3" id="KW-1185">Reference proteome</keyword>
<dbReference type="PIRSF" id="PIRSF021350">
    <property type="entry name" value="UCP021350"/>
    <property type="match status" value="1"/>
</dbReference>
<feature type="domain" description="Helicase Helix-turn-helix" evidence="1">
    <location>
        <begin position="268"/>
        <end position="354"/>
    </location>
</feature>
<name>A0A544SS36_9BACI</name>
<protein>
    <submittedName>
        <fullName evidence="2">Recombinase RecQ</fullName>
    </submittedName>
</protein>
<accession>A0A544SS36</accession>
<dbReference type="InterPro" id="IPR029491">
    <property type="entry name" value="Helicase_HTH"/>
</dbReference>
<dbReference type="InterPro" id="IPR008308">
    <property type="entry name" value="YpbB-like"/>
</dbReference>
<gene>
    <name evidence="2" type="ORF">FG383_17210</name>
</gene>
<dbReference type="OrthoDB" id="2354672at2"/>
<evidence type="ECO:0000313" key="2">
    <source>
        <dbReference type="EMBL" id="TQR08020.1"/>
    </source>
</evidence>
<dbReference type="AlphaFoldDB" id="A0A544SS36"/>
<comment type="caution">
    <text evidence="2">The sequence shown here is derived from an EMBL/GenBank/DDBJ whole genome shotgun (WGS) entry which is preliminary data.</text>
</comment>
<dbReference type="EMBL" id="VDGG01000048">
    <property type="protein sequence ID" value="TQR08020.1"/>
    <property type="molecule type" value="Genomic_DNA"/>
</dbReference>
<evidence type="ECO:0000313" key="3">
    <source>
        <dbReference type="Proteomes" id="UP000318937"/>
    </source>
</evidence>
<reference evidence="2 3" key="1">
    <citation type="submission" date="2019-05" db="EMBL/GenBank/DDBJ databases">
        <title>Psychrobacillus vulpis sp. nov., a new species isolated from feces of a red fox that inhabits in The Tablas de Daimiel Natural Park, Albacete, Spain.</title>
        <authorList>
            <person name="Rodriguez M."/>
            <person name="Reina J.C."/>
            <person name="Bejar V."/>
            <person name="Llamas I."/>
        </authorList>
    </citation>
    <scope>NUCLEOTIDE SEQUENCE [LARGE SCALE GENOMIC DNA]</scope>
    <source>
        <strain evidence="2 3">NHI-2</strain>
    </source>
</reference>
<dbReference type="Pfam" id="PF14493">
    <property type="entry name" value="HTH_40"/>
    <property type="match status" value="1"/>
</dbReference>